<accession>S7J4F4</accession>
<reference evidence="1 2" key="1">
    <citation type="submission" date="2013-04" db="EMBL/GenBank/DDBJ databases">
        <title>Genome sequence of Chlamydia psittaci 10-1398/11.</title>
        <authorList>
            <person name="Huot-Creasy H."/>
            <person name="McCracken C.L."/>
            <person name="Humphries M."/>
            <person name="Sachse K."/>
            <person name="Laroucau K."/>
            <person name="Bavoil P."/>
            <person name="Myers G.S."/>
        </authorList>
    </citation>
    <scope>NUCLEOTIDE SEQUENCE [LARGE SCALE GENOMIC DNA]</scope>
    <source>
        <strain evidence="1 2">10_1398_11</strain>
    </source>
</reference>
<evidence type="ECO:0000313" key="1">
    <source>
        <dbReference type="EMBL" id="EPP34917.1"/>
    </source>
</evidence>
<protein>
    <submittedName>
        <fullName evidence="1">Uncharacterized protein</fullName>
    </submittedName>
</protein>
<name>S7J4F4_9CHLA</name>
<dbReference type="Proteomes" id="UP000016200">
    <property type="component" value="Unassembled WGS sequence"/>
</dbReference>
<feature type="non-terminal residue" evidence="1">
    <location>
        <position position="58"/>
    </location>
</feature>
<comment type="caution">
    <text evidence="1">The sequence shown here is derived from an EMBL/GenBank/DDBJ whole genome shotgun (WGS) entry which is preliminary data.</text>
</comment>
<dbReference type="HOGENOM" id="CLU_2983461_0_0_0"/>
<dbReference type="EMBL" id="ATNB01000156">
    <property type="protein sequence ID" value="EPP34917.1"/>
    <property type="molecule type" value="Genomic_DNA"/>
</dbReference>
<proteinExistence type="predicted"/>
<gene>
    <name evidence="1" type="ORF">CP10139811_1460</name>
</gene>
<sequence>MGGSQGKEIPKQTPLGRALAHWWDIAGEPGGTLSKKTLIKYCNQWWFICKLEDDEKRP</sequence>
<organism evidence="1 2">
    <name type="scientific">Chlamydia ibidis</name>
    <dbReference type="NCBI Taxonomy" id="1405396"/>
    <lineage>
        <taxon>Bacteria</taxon>
        <taxon>Pseudomonadati</taxon>
        <taxon>Chlamydiota</taxon>
        <taxon>Chlamydiia</taxon>
        <taxon>Chlamydiales</taxon>
        <taxon>Chlamydiaceae</taxon>
        <taxon>Chlamydia/Chlamydophila group</taxon>
        <taxon>Chlamydia</taxon>
    </lineage>
</organism>
<evidence type="ECO:0000313" key="2">
    <source>
        <dbReference type="Proteomes" id="UP000016200"/>
    </source>
</evidence>
<dbReference type="AlphaFoldDB" id="S7J4F4"/>